<feature type="transmembrane region" description="Helical" evidence="6">
    <location>
        <begin position="396"/>
        <end position="417"/>
    </location>
</feature>
<dbReference type="GO" id="GO:0016020">
    <property type="term" value="C:membrane"/>
    <property type="evidence" value="ECO:0007669"/>
    <property type="project" value="UniProtKB-SubCell"/>
</dbReference>
<evidence type="ECO:0000256" key="3">
    <source>
        <dbReference type="ARBA" id="ARBA00022989"/>
    </source>
</evidence>
<evidence type="ECO:0000256" key="2">
    <source>
        <dbReference type="ARBA" id="ARBA00022692"/>
    </source>
</evidence>
<comment type="caution">
    <text evidence="8">The sequence shown here is derived from an EMBL/GenBank/DDBJ whole genome shotgun (WGS) entry which is preliminary data.</text>
</comment>
<dbReference type="GO" id="GO:0022857">
    <property type="term" value="F:transmembrane transporter activity"/>
    <property type="evidence" value="ECO:0007669"/>
    <property type="project" value="InterPro"/>
</dbReference>
<feature type="transmembrane region" description="Helical" evidence="6">
    <location>
        <begin position="216"/>
        <end position="239"/>
    </location>
</feature>
<feature type="transmembrane region" description="Helical" evidence="6">
    <location>
        <begin position="251"/>
        <end position="272"/>
    </location>
</feature>
<evidence type="ECO:0000256" key="5">
    <source>
        <dbReference type="SAM" id="MobiDB-lite"/>
    </source>
</evidence>
<feature type="transmembrane region" description="Helical" evidence="6">
    <location>
        <begin position="453"/>
        <end position="473"/>
    </location>
</feature>
<dbReference type="EMBL" id="CAKXAJ010025552">
    <property type="protein sequence ID" value="CAH2240829.1"/>
    <property type="molecule type" value="Genomic_DNA"/>
</dbReference>
<gene>
    <name evidence="8" type="primary">jg13458</name>
    <name evidence="8" type="ORF">PAEG_LOCUS17314</name>
</gene>
<reference evidence="8" key="1">
    <citation type="submission" date="2022-03" db="EMBL/GenBank/DDBJ databases">
        <authorList>
            <person name="Lindestad O."/>
        </authorList>
    </citation>
    <scope>NUCLEOTIDE SEQUENCE</scope>
</reference>
<feature type="transmembrane region" description="Helical" evidence="6">
    <location>
        <begin position="510"/>
        <end position="531"/>
    </location>
</feature>
<evidence type="ECO:0000259" key="7">
    <source>
        <dbReference type="PROSITE" id="PS50850"/>
    </source>
</evidence>
<protein>
    <submittedName>
        <fullName evidence="8">Jg13458 protein</fullName>
    </submittedName>
</protein>
<feature type="domain" description="Major facilitator superfamily (MFS) profile" evidence="7">
    <location>
        <begin position="113"/>
        <end position="538"/>
    </location>
</feature>
<dbReference type="InterPro" id="IPR020846">
    <property type="entry name" value="MFS_dom"/>
</dbReference>
<keyword evidence="4 6" id="KW-0472">Membrane</keyword>
<dbReference type="PROSITE" id="PS50850">
    <property type="entry name" value="MFS"/>
    <property type="match status" value="1"/>
</dbReference>
<dbReference type="AlphaFoldDB" id="A0A8S4RT54"/>
<dbReference type="InterPro" id="IPR036259">
    <property type="entry name" value="MFS_trans_sf"/>
</dbReference>
<sequence length="560" mass="62403">MSKEHRGDTSGGKDNDEEKSESDFEKPMNRDDLLRMEVGEFGWFQLRLVLFLTVPIMFSAIKNDYILSSAAIPHRCQIPECGENNKLHVYNPEWISNAVPEAKSGLSSCTRYSSNGLGINGSLDYCPASLFNQTDLIGCEDYVYENDYTIVYDFDLGCQEWLRVLAGTVGNIGLFFGLPLSGYISDRFGRKVALVFNIFALGFVGVIRSFSVNYTMYVVLQLVQTVFGSSVYTTAVVLVTELLGPKYRFIGVTLMSLFSLGQVMIGGVYWLIGYWRYATLALYVPCLFMIVYYWLLSESIRWLLVKKKYAEARKIIETIARLNKRTISDKSMEALLKPPEAPPQQVRVTKAGLVRSLIRSPTLLRRVCTTPIWWIAGTFVYYGLSINSTGLSDTVYLNYMLTCAVEIPGCYAGAFLVHKVGRKATLSSGFFLSALCNILFVIMPAGSMFTARLITYLLGKVAVTIAMNCLYLYTSELYPTEYRHTLLAFSSTVGRLGTTVAPLTPVFKQYWHGLPSVLFGAFGFLAGALALTQPETLGTKLPDTLAEAEMVGKPESKLKS</sequence>
<dbReference type="PANTHER" id="PTHR24064">
    <property type="entry name" value="SOLUTE CARRIER FAMILY 22 MEMBER"/>
    <property type="match status" value="1"/>
</dbReference>
<dbReference type="Pfam" id="PF07690">
    <property type="entry name" value="MFS_1"/>
    <property type="match status" value="1"/>
</dbReference>
<name>A0A8S4RT54_9NEOP</name>
<feature type="transmembrane region" description="Helical" evidence="6">
    <location>
        <begin position="363"/>
        <end position="384"/>
    </location>
</feature>
<comment type="subcellular location">
    <subcellularLocation>
        <location evidence="1">Membrane</location>
        <topology evidence="1">Multi-pass membrane protein</topology>
    </subcellularLocation>
</comment>
<keyword evidence="2 6" id="KW-0812">Transmembrane</keyword>
<dbReference type="InterPro" id="IPR011701">
    <property type="entry name" value="MFS"/>
</dbReference>
<dbReference type="Proteomes" id="UP000838756">
    <property type="component" value="Unassembled WGS sequence"/>
</dbReference>
<feature type="region of interest" description="Disordered" evidence="5">
    <location>
        <begin position="1"/>
        <end position="26"/>
    </location>
</feature>
<feature type="transmembrane region" description="Helical" evidence="6">
    <location>
        <begin position="278"/>
        <end position="296"/>
    </location>
</feature>
<evidence type="ECO:0000313" key="9">
    <source>
        <dbReference type="Proteomes" id="UP000838756"/>
    </source>
</evidence>
<dbReference type="SUPFAM" id="SSF103473">
    <property type="entry name" value="MFS general substrate transporter"/>
    <property type="match status" value="1"/>
</dbReference>
<evidence type="ECO:0000313" key="8">
    <source>
        <dbReference type="EMBL" id="CAH2240829.1"/>
    </source>
</evidence>
<feature type="transmembrane region" description="Helical" evidence="6">
    <location>
        <begin position="44"/>
        <end position="61"/>
    </location>
</feature>
<organism evidence="8 9">
    <name type="scientific">Pararge aegeria aegeria</name>
    <dbReference type="NCBI Taxonomy" id="348720"/>
    <lineage>
        <taxon>Eukaryota</taxon>
        <taxon>Metazoa</taxon>
        <taxon>Ecdysozoa</taxon>
        <taxon>Arthropoda</taxon>
        <taxon>Hexapoda</taxon>
        <taxon>Insecta</taxon>
        <taxon>Pterygota</taxon>
        <taxon>Neoptera</taxon>
        <taxon>Endopterygota</taxon>
        <taxon>Lepidoptera</taxon>
        <taxon>Glossata</taxon>
        <taxon>Ditrysia</taxon>
        <taxon>Papilionoidea</taxon>
        <taxon>Nymphalidae</taxon>
        <taxon>Satyrinae</taxon>
        <taxon>Satyrini</taxon>
        <taxon>Parargina</taxon>
        <taxon>Pararge</taxon>
    </lineage>
</organism>
<accession>A0A8S4RT54</accession>
<feature type="transmembrane region" description="Helical" evidence="6">
    <location>
        <begin position="192"/>
        <end position="210"/>
    </location>
</feature>
<keyword evidence="9" id="KW-1185">Reference proteome</keyword>
<feature type="transmembrane region" description="Helical" evidence="6">
    <location>
        <begin position="429"/>
        <end position="447"/>
    </location>
</feature>
<feature type="transmembrane region" description="Helical" evidence="6">
    <location>
        <begin position="161"/>
        <end position="180"/>
    </location>
</feature>
<evidence type="ECO:0000256" key="6">
    <source>
        <dbReference type="SAM" id="Phobius"/>
    </source>
</evidence>
<evidence type="ECO:0000256" key="4">
    <source>
        <dbReference type="ARBA" id="ARBA00023136"/>
    </source>
</evidence>
<keyword evidence="3 6" id="KW-1133">Transmembrane helix</keyword>
<dbReference type="Gene3D" id="1.20.1250.20">
    <property type="entry name" value="MFS general substrate transporter like domains"/>
    <property type="match status" value="1"/>
</dbReference>
<dbReference type="OrthoDB" id="2544694at2759"/>
<proteinExistence type="predicted"/>
<evidence type="ECO:0000256" key="1">
    <source>
        <dbReference type="ARBA" id="ARBA00004141"/>
    </source>
</evidence>